<protein>
    <recommendedName>
        <fullName evidence="1">Fe2OG dioxygenase domain-containing protein</fullName>
    </recommendedName>
</protein>
<dbReference type="SUPFAM" id="SSF51197">
    <property type="entry name" value="Clavaminate synthase-like"/>
    <property type="match status" value="1"/>
</dbReference>
<comment type="caution">
    <text evidence="2">The sequence shown here is derived from an EMBL/GenBank/DDBJ whole genome shotgun (WGS) entry which is preliminary data.</text>
</comment>
<dbReference type="OrthoDB" id="412814at2759"/>
<dbReference type="GO" id="GO:0016706">
    <property type="term" value="F:2-oxoglutarate-dependent dioxygenase activity"/>
    <property type="evidence" value="ECO:0007669"/>
    <property type="project" value="TreeGrafter"/>
</dbReference>
<proteinExistence type="predicted"/>
<gene>
    <name evidence="2" type="ORF">EUX98_g4796</name>
</gene>
<evidence type="ECO:0000259" key="1">
    <source>
        <dbReference type="PROSITE" id="PS51471"/>
    </source>
</evidence>
<dbReference type="EMBL" id="SGPM01000126">
    <property type="protein sequence ID" value="THH29383.1"/>
    <property type="molecule type" value="Genomic_DNA"/>
</dbReference>
<dbReference type="GO" id="GO:0006974">
    <property type="term" value="P:DNA damage response"/>
    <property type="evidence" value="ECO:0007669"/>
    <property type="project" value="InterPro"/>
</dbReference>
<dbReference type="InterPro" id="IPR037151">
    <property type="entry name" value="AlkB-like_sf"/>
</dbReference>
<dbReference type="InterPro" id="IPR005123">
    <property type="entry name" value="Oxoglu/Fe-dep_dioxygenase_dom"/>
</dbReference>
<dbReference type="InterPro" id="IPR032870">
    <property type="entry name" value="ALKBH7-like"/>
</dbReference>
<dbReference type="AlphaFoldDB" id="A0A4V3XIJ7"/>
<keyword evidence="3" id="KW-1185">Reference proteome</keyword>
<sequence length="223" mass="24685">MQKCIATYFQANNVNQVMLFERADRLGHAQSLEPTGLNSTLPSFLTDLLSTLSTSLRPVLPSKTHALLFPSPSGTAFARQVIINHYLPGEGITPHVDLLDRFGDGIIGVSMGSGCVMRFRKVEYDDDLDLDDDHHGDAQKQKEWDVYLPSGSVYVMTEEARYEWTHEIEKRMEDWVEAGLDPDDTSSEGGSAGVGKRIPRSVRVSITFRWLLPGADVVGTSDA</sequence>
<dbReference type="PROSITE" id="PS51471">
    <property type="entry name" value="FE2OG_OXY"/>
    <property type="match status" value="1"/>
</dbReference>
<dbReference type="PANTHER" id="PTHR21052">
    <property type="entry name" value="SPERMATOGENESIS ASSOCIATED 11-RELATED"/>
    <property type="match status" value="1"/>
</dbReference>
<name>A0A4V3XIJ7_9APHY</name>
<reference evidence="2 3" key="1">
    <citation type="submission" date="2019-02" db="EMBL/GenBank/DDBJ databases">
        <title>Genome sequencing of the rare red list fungi Antrodiella citrinella (Flaviporus citrinellus).</title>
        <authorList>
            <person name="Buettner E."/>
            <person name="Kellner H."/>
        </authorList>
    </citation>
    <scope>NUCLEOTIDE SEQUENCE [LARGE SCALE GENOMIC DNA]</scope>
    <source>
        <strain evidence="2 3">DSM 108506</strain>
    </source>
</reference>
<evidence type="ECO:0000313" key="3">
    <source>
        <dbReference type="Proteomes" id="UP000308730"/>
    </source>
</evidence>
<dbReference type="PANTHER" id="PTHR21052:SF0">
    <property type="entry name" value="ALPHA-KETOGLUTARATE-DEPENDENT DIOXYGENASE ALKB HOMOLOG 7, MITOCHONDRIAL"/>
    <property type="match status" value="1"/>
</dbReference>
<dbReference type="GO" id="GO:0006631">
    <property type="term" value="P:fatty acid metabolic process"/>
    <property type="evidence" value="ECO:0007669"/>
    <property type="project" value="TreeGrafter"/>
</dbReference>
<evidence type="ECO:0000313" key="2">
    <source>
        <dbReference type="EMBL" id="THH29383.1"/>
    </source>
</evidence>
<dbReference type="Gene3D" id="2.60.120.590">
    <property type="entry name" value="Alpha-ketoglutarate-dependent dioxygenase AlkB-like"/>
    <property type="match status" value="1"/>
</dbReference>
<dbReference type="GO" id="GO:0005759">
    <property type="term" value="C:mitochondrial matrix"/>
    <property type="evidence" value="ECO:0007669"/>
    <property type="project" value="TreeGrafter"/>
</dbReference>
<dbReference type="Proteomes" id="UP000308730">
    <property type="component" value="Unassembled WGS sequence"/>
</dbReference>
<dbReference type="InterPro" id="IPR027450">
    <property type="entry name" value="AlkB-like"/>
</dbReference>
<accession>A0A4V3XIJ7</accession>
<feature type="domain" description="Fe2OG dioxygenase" evidence="1">
    <location>
        <begin position="75"/>
        <end position="212"/>
    </location>
</feature>
<dbReference type="Pfam" id="PF13532">
    <property type="entry name" value="2OG-FeII_Oxy_2"/>
    <property type="match status" value="1"/>
</dbReference>
<organism evidence="2 3">
    <name type="scientific">Antrodiella citrinella</name>
    <dbReference type="NCBI Taxonomy" id="2447956"/>
    <lineage>
        <taxon>Eukaryota</taxon>
        <taxon>Fungi</taxon>
        <taxon>Dikarya</taxon>
        <taxon>Basidiomycota</taxon>
        <taxon>Agaricomycotina</taxon>
        <taxon>Agaricomycetes</taxon>
        <taxon>Polyporales</taxon>
        <taxon>Steccherinaceae</taxon>
        <taxon>Antrodiella</taxon>
    </lineage>
</organism>